<dbReference type="OrthoDB" id="2141765at2759"/>
<dbReference type="RefSeq" id="XP_006681677.1">
    <property type="nucleotide sequence ID" value="XM_006681614.1"/>
</dbReference>
<dbReference type="GeneID" id="18239328"/>
<accession>F4PAS6</accession>
<gene>
    <name evidence="2" type="ORF">BATDEDRAFT_27416</name>
</gene>
<proteinExistence type="predicted"/>
<keyword evidence="1" id="KW-1133">Transmembrane helix</keyword>
<dbReference type="HOGENOM" id="CLU_760718_0_0_1"/>
<dbReference type="InParanoid" id="F4PAS6"/>
<keyword evidence="1" id="KW-0472">Membrane</keyword>
<keyword evidence="3" id="KW-1185">Reference proteome</keyword>
<protein>
    <submittedName>
        <fullName evidence="2">Uncharacterized protein</fullName>
    </submittedName>
</protein>
<dbReference type="Proteomes" id="UP000007241">
    <property type="component" value="Unassembled WGS sequence"/>
</dbReference>
<dbReference type="AlphaFoldDB" id="F4PAS6"/>
<dbReference type="EMBL" id="GL882891">
    <property type="protein sequence ID" value="EGF77735.1"/>
    <property type="molecule type" value="Genomic_DNA"/>
</dbReference>
<dbReference type="PANTHER" id="PTHR33206">
    <property type="entry name" value="PROTEIN CBG10425"/>
    <property type="match status" value="1"/>
</dbReference>
<feature type="transmembrane region" description="Helical" evidence="1">
    <location>
        <begin position="337"/>
        <end position="360"/>
    </location>
</feature>
<evidence type="ECO:0000256" key="1">
    <source>
        <dbReference type="SAM" id="Phobius"/>
    </source>
</evidence>
<organism evidence="2 3">
    <name type="scientific">Batrachochytrium dendrobatidis (strain JAM81 / FGSC 10211)</name>
    <name type="common">Frog chytrid fungus</name>
    <dbReference type="NCBI Taxonomy" id="684364"/>
    <lineage>
        <taxon>Eukaryota</taxon>
        <taxon>Fungi</taxon>
        <taxon>Fungi incertae sedis</taxon>
        <taxon>Chytridiomycota</taxon>
        <taxon>Chytridiomycota incertae sedis</taxon>
        <taxon>Chytridiomycetes</taxon>
        <taxon>Rhizophydiales</taxon>
        <taxon>Rhizophydiales incertae sedis</taxon>
        <taxon>Batrachochytrium</taxon>
    </lineage>
</organism>
<name>F4PAS6_BATDJ</name>
<dbReference type="PANTHER" id="PTHR33206:SF1">
    <property type="entry name" value="DNA-DIRECTED DNA POLYMERASE"/>
    <property type="match status" value="1"/>
</dbReference>
<sequence>MFGSSQLPVAKVTDIFFLVVEAKKEWLDSAVPQVLAKAGCLLKKRLAAGKNTPVLAVLTNGTLFRFFAIDTDGIVYASTIHLLKLGNDRTYKTSTSLSEILCWFTWFMTAIKSVSPRASSEDLTDTMTTDSLTRLRSCFEPKVPIQNKKAKIEKYLSNRNQIPNILRDSKELDEFIAFSFIDLQIDLINDIFEHKHIVNGFQKKTSSFLDSYALAQLSLSTTGGTLLRSDNSIPAQMSQILFYINISNSSAQGIALCLDSVKSSSAKGLKFHLIVSIITCVQIQVNEDLDEDFLKATNYFESVLHRGDKKVYIVEAKNDMRQKWFKFYLNVRLQQKLVIWIWSMELLPIICSVIFCVILMKRLN</sequence>
<reference evidence="2 3" key="1">
    <citation type="submission" date="2009-12" db="EMBL/GenBank/DDBJ databases">
        <title>The draft genome of Batrachochytrium dendrobatidis.</title>
        <authorList>
            <consortium name="US DOE Joint Genome Institute (JGI-PGF)"/>
            <person name="Kuo A."/>
            <person name="Salamov A."/>
            <person name="Schmutz J."/>
            <person name="Lucas S."/>
            <person name="Pitluck S."/>
            <person name="Rosenblum E."/>
            <person name="Stajich J."/>
            <person name="Eisen M."/>
            <person name="Grigoriev I.V."/>
        </authorList>
    </citation>
    <scope>NUCLEOTIDE SEQUENCE [LARGE SCALE GENOMIC DNA]</scope>
    <source>
        <strain evidence="3">JAM81 / FGSC 10211</strain>
    </source>
</reference>
<keyword evidence="1" id="KW-0812">Transmembrane</keyword>
<evidence type="ECO:0000313" key="3">
    <source>
        <dbReference type="Proteomes" id="UP000007241"/>
    </source>
</evidence>
<evidence type="ECO:0000313" key="2">
    <source>
        <dbReference type="EMBL" id="EGF77735.1"/>
    </source>
</evidence>